<dbReference type="AlphaFoldDB" id="A0A6G0Y4C6"/>
<dbReference type="Proteomes" id="UP000478052">
    <property type="component" value="Unassembled WGS sequence"/>
</dbReference>
<sequence length="80" mass="9131">MKTDNRINILPVIEVIILCGHQEFAIRGHRDFGKINIKTIQTTNEGNFRELLQYRASGNLKLKTFLEGPGEQNKYISPTS</sequence>
<keyword evidence="2" id="KW-1185">Reference proteome</keyword>
<organism evidence="1 2">
    <name type="scientific">Aphis craccivora</name>
    <name type="common">Cowpea aphid</name>
    <dbReference type="NCBI Taxonomy" id="307492"/>
    <lineage>
        <taxon>Eukaryota</taxon>
        <taxon>Metazoa</taxon>
        <taxon>Ecdysozoa</taxon>
        <taxon>Arthropoda</taxon>
        <taxon>Hexapoda</taxon>
        <taxon>Insecta</taxon>
        <taxon>Pterygota</taxon>
        <taxon>Neoptera</taxon>
        <taxon>Paraneoptera</taxon>
        <taxon>Hemiptera</taxon>
        <taxon>Sternorrhyncha</taxon>
        <taxon>Aphidomorpha</taxon>
        <taxon>Aphidoidea</taxon>
        <taxon>Aphididae</taxon>
        <taxon>Aphidini</taxon>
        <taxon>Aphis</taxon>
        <taxon>Aphis</taxon>
    </lineage>
</organism>
<comment type="caution">
    <text evidence="1">The sequence shown here is derived from an EMBL/GenBank/DDBJ whole genome shotgun (WGS) entry which is preliminary data.</text>
</comment>
<evidence type="ECO:0000313" key="1">
    <source>
        <dbReference type="EMBL" id="KAF0749022.1"/>
    </source>
</evidence>
<gene>
    <name evidence="1" type="ORF">FWK35_00022859</name>
</gene>
<dbReference type="EMBL" id="VUJU01006257">
    <property type="protein sequence ID" value="KAF0749022.1"/>
    <property type="molecule type" value="Genomic_DNA"/>
</dbReference>
<protein>
    <submittedName>
        <fullName evidence="1">52 kDa repressor of the inhibitor of the protein kinase-like</fullName>
    </submittedName>
</protein>
<dbReference type="OrthoDB" id="6624580at2759"/>
<name>A0A6G0Y4C6_APHCR</name>
<proteinExistence type="predicted"/>
<evidence type="ECO:0000313" key="2">
    <source>
        <dbReference type="Proteomes" id="UP000478052"/>
    </source>
</evidence>
<accession>A0A6G0Y4C6</accession>
<reference evidence="1 2" key="1">
    <citation type="submission" date="2019-08" db="EMBL/GenBank/DDBJ databases">
        <title>Whole genome of Aphis craccivora.</title>
        <authorList>
            <person name="Voronova N.V."/>
            <person name="Shulinski R.S."/>
            <person name="Bandarenka Y.V."/>
            <person name="Zhorov D.G."/>
            <person name="Warner D."/>
        </authorList>
    </citation>
    <scope>NUCLEOTIDE SEQUENCE [LARGE SCALE GENOMIC DNA]</scope>
    <source>
        <strain evidence="1">180601</strain>
        <tissue evidence="1">Whole Body</tissue>
    </source>
</reference>